<proteinExistence type="inferred from homology"/>
<dbReference type="HOGENOM" id="CLU_000445_107_19_5"/>
<gene>
    <name evidence="7" type="ordered locus">MGMSRv2__3729</name>
</gene>
<accession>V6F672</accession>
<dbReference type="STRING" id="1430440.MGMSRv2__3729"/>
<comment type="similarity">
    <text evidence="2">Belongs to the methyl-accepting chemotaxis (MCP) protein family.</text>
</comment>
<dbReference type="CDD" id="cd06225">
    <property type="entry name" value="HAMP"/>
    <property type="match status" value="1"/>
</dbReference>
<dbReference type="PROSITE" id="PS50111">
    <property type="entry name" value="CHEMOTAXIS_TRANSDUC_2"/>
    <property type="match status" value="1"/>
</dbReference>
<keyword evidence="4" id="KW-1133">Transmembrane helix</keyword>
<dbReference type="Pfam" id="PF00672">
    <property type="entry name" value="HAMP"/>
    <property type="match status" value="1"/>
</dbReference>
<dbReference type="PROSITE" id="PS50885">
    <property type="entry name" value="HAMP"/>
    <property type="match status" value="1"/>
</dbReference>
<dbReference type="KEGG" id="mgy:MGMSRv2__3729"/>
<evidence type="ECO:0000259" key="5">
    <source>
        <dbReference type="PROSITE" id="PS50111"/>
    </source>
</evidence>
<organism evidence="7 8">
    <name type="scientific">Magnetospirillum gryphiswaldense (strain DSM 6361 / JCM 21280 / NBRC 15271 / MSR-1)</name>
    <dbReference type="NCBI Taxonomy" id="431944"/>
    <lineage>
        <taxon>Bacteria</taxon>
        <taxon>Pseudomonadati</taxon>
        <taxon>Pseudomonadota</taxon>
        <taxon>Alphaproteobacteria</taxon>
        <taxon>Rhodospirillales</taxon>
        <taxon>Rhodospirillaceae</taxon>
        <taxon>Magnetospirillum</taxon>
    </lineage>
</organism>
<evidence type="ECO:0000256" key="3">
    <source>
        <dbReference type="PROSITE-ProRule" id="PRU00284"/>
    </source>
</evidence>
<sequence length="637" mass="67602">MLQNLRLWAKITLAMGISVALVVAALTAVNLGNLDDVVAQAEKSELDGHVRAIAQAIAMESRTAEALSQFVAAMPLVQDKFSDGDRNALTNLFQATFKPMASGFGIEQFQFHTPPATSFLRLHKPEKFGDDLSSFRFTVVNTNKTGKPTRGLEGGVAGLGIRGVVPVFGRSGPVGSVEFGMTFGQSFFDSFKTRQGVDVALHLVADGKLSTFASTMGKDPVMAKDLLMKAFAGEAQLAHLELNGAPKAVYAATMQDYSGKAIGVIEVAMDRSHYLTSFQRARNTSILVGLVALAAGLALALLTARGLTQRIGALMEGVRHVAKGDLTVQITADGQDELGDLARAAMDMREQLHKLALEVRAHAQAVHAAAQEIAGAVEGQAATSSEMSASVAEITSTMEELSASSTQIAEHSKSVVDIANTTYDNSRKGTEAMAQVLGKMGDIQQDNQHSLKEILDLGTRSKEISKVMEIINAVADQTKLIAFNAALEAASAGEAGRRFGVVAAEIRRLADSVTDSTGEIETKISQIQDSISRLVITSEKGAAGIDAGMTATGHTSDRLDELVEAAHHTSSAAQQISLSTQQQRTASNQVVVALREIVTASSHTAQSITRISDVSRDMTRLSAELDTLVNRFRLDPG</sequence>
<dbReference type="InterPro" id="IPR004089">
    <property type="entry name" value="MCPsignal_dom"/>
</dbReference>
<feature type="transmembrane region" description="Helical" evidence="4">
    <location>
        <begin position="7"/>
        <end position="29"/>
    </location>
</feature>
<dbReference type="GO" id="GO:0016020">
    <property type="term" value="C:membrane"/>
    <property type="evidence" value="ECO:0007669"/>
    <property type="project" value="InterPro"/>
</dbReference>
<dbReference type="InterPro" id="IPR003660">
    <property type="entry name" value="HAMP_dom"/>
</dbReference>
<dbReference type="PANTHER" id="PTHR32089:SF112">
    <property type="entry name" value="LYSOZYME-LIKE PROTEIN-RELATED"/>
    <property type="match status" value="1"/>
</dbReference>
<dbReference type="Gene3D" id="3.30.450.20">
    <property type="entry name" value="PAS domain"/>
    <property type="match status" value="1"/>
</dbReference>
<keyword evidence="4" id="KW-0812">Transmembrane</keyword>
<dbReference type="SUPFAM" id="SSF103190">
    <property type="entry name" value="Sensory domain-like"/>
    <property type="match status" value="1"/>
</dbReference>
<dbReference type="InterPro" id="IPR029151">
    <property type="entry name" value="Sensor-like_sf"/>
</dbReference>
<evidence type="ECO:0000313" key="8">
    <source>
        <dbReference type="Proteomes" id="UP000018922"/>
    </source>
</evidence>
<keyword evidence="4" id="KW-0472">Membrane</keyword>
<evidence type="ECO:0000256" key="4">
    <source>
        <dbReference type="SAM" id="Phobius"/>
    </source>
</evidence>
<name>V6F672_MAGGM</name>
<dbReference type="InterPro" id="IPR029150">
    <property type="entry name" value="dCache_3"/>
</dbReference>
<dbReference type="SUPFAM" id="SSF58104">
    <property type="entry name" value="Methyl-accepting chemotaxis protein (MCP) signaling domain"/>
    <property type="match status" value="1"/>
</dbReference>
<dbReference type="AlphaFoldDB" id="V6F672"/>
<dbReference type="Pfam" id="PF14827">
    <property type="entry name" value="dCache_3"/>
    <property type="match status" value="1"/>
</dbReference>
<dbReference type="SMART" id="SM00304">
    <property type="entry name" value="HAMP"/>
    <property type="match status" value="1"/>
</dbReference>
<dbReference type="Gene3D" id="6.10.340.10">
    <property type="match status" value="1"/>
</dbReference>
<dbReference type="GO" id="GO:0007165">
    <property type="term" value="P:signal transduction"/>
    <property type="evidence" value="ECO:0007669"/>
    <property type="project" value="UniProtKB-KW"/>
</dbReference>
<protein>
    <submittedName>
        <fullName evidence="7">Methyl-accepting chemotaxis sensory transducer</fullName>
    </submittedName>
</protein>
<dbReference type="PANTHER" id="PTHR32089">
    <property type="entry name" value="METHYL-ACCEPTING CHEMOTAXIS PROTEIN MCPB"/>
    <property type="match status" value="1"/>
</dbReference>
<dbReference type="eggNOG" id="COG0840">
    <property type="taxonomic scope" value="Bacteria"/>
</dbReference>
<feature type="domain" description="HAMP" evidence="6">
    <location>
        <begin position="305"/>
        <end position="357"/>
    </location>
</feature>
<dbReference type="Pfam" id="PF00015">
    <property type="entry name" value="MCPsignal"/>
    <property type="match status" value="1"/>
</dbReference>
<evidence type="ECO:0000256" key="2">
    <source>
        <dbReference type="ARBA" id="ARBA00029447"/>
    </source>
</evidence>
<reference evidence="7 8" key="1">
    <citation type="journal article" date="2014" name="Genome Announc.">
        <title>Complete genome sequence of Magnetospirillum gryphiswaldense MSR-1.</title>
        <authorList>
            <person name="Wang X."/>
            <person name="Wang Q."/>
            <person name="Zhang W."/>
            <person name="Wang Y."/>
            <person name="Li L."/>
            <person name="Wen T."/>
            <person name="Zhang T."/>
            <person name="Zhang Y."/>
            <person name="Xu J."/>
            <person name="Hu J."/>
            <person name="Li S."/>
            <person name="Liu L."/>
            <person name="Liu J."/>
            <person name="Jiang W."/>
            <person name="Tian J."/>
            <person name="Li Y."/>
            <person name="Schuler D."/>
            <person name="Wang L."/>
            <person name="Li J."/>
        </authorList>
    </citation>
    <scope>NUCLEOTIDE SEQUENCE [LARGE SCALE GENOMIC DNA]</scope>
    <source>
        <strain evidence="8">DSM 6361 / JCM 21280 / NBRC 15271 / MSR-1</strain>
    </source>
</reference>
<dbReference type="EMBL" id="HG794546">
    <property type="protein sequence ID" value="CDL00944.1"/>
    <property type="molecule type" value="Genomic_DNA"/>
</dbReference>
<feature type="domain" description="Methyl-accepting transducer" evidence="5">
    <location>
        <begin position="362"/>
        <end position="598"/>
    </location>
</feature>
<dbReference type="Proteomes" id="UP000018922">
    <property type="component" value="Chromosome I"/>
</dbReference>
<evidence type="ECO:0000313" key="7">
    <source>
        <dbReference type="EMBL" id="CDL00944.1"/>
    </source>
</evidence>
<evidence type="ECO:0000259" key="6">
    <source>
        <dbReference type="PROSITE" id="PS50885"/>
    </source>
</evidence>
<keyword evidence="8" id="KW-1185">Reference proteome</keyword>
<dbReference type="SMART" id="SM00283">
    <property type="entry name" value="MA"/>
    <property type="match status" value="1"/>
</dbReference>
<dbReference type="Gene3D" id="1.10.287.950">
    <property type="entry name" value="Methyl-accepting chemotaxis protein"/>
    <property type="match status" value="1"/>
</dbReference>
<feature type="transmembrane region" description="Helical" evidence="4">
    <location>
        <begin position="286"/>
        <end position="304"/>
    </location>
</feature>
<keyword evidence="1 3" id="KW-0807">Transducer</keyword>
<evidence type="ECO:0000256" key="1">
    <source>
        <dbReference type="ARBA" id="ARBA00023224"/>
    </source>
</evidence>